<evidence type="ECO:0000313" key="5">
    <source>
        <dbReference type="Proteomes" id="UP000027138"/>
    </source>
</evidence>
<dbReference type="Proteomes" id="UP000027138">
    <property type="component" value="Unassembled WGS sequence"/>
</dbReference>
<reference evidence="4 5" key="1">
    <citation type="journal article" date="2014" name="PLoS ONE">
        <title>Global Analysis of Gene Expression Profiles in Physic Nut (Jatropha curcas L.) Seedlings Exposed to Salt Stress.</title>
        <authorList>
            <person name="Zhang L."/>
            <person name="Zhang C."/>
            <person name="Wu P."/>
            <person name="Chen Y."/>
            <person name="Li M."/>
            <person name="Jiang H."/>
            <person name="Wu G."/>
        </authorList>
    </citation>
    <scope>NUCLEOTIDE SEQUENCE [LARGE SCALE GENOMIC DNA]</scope>
    <source>
        <strain evidence="5">cv. GZQX0401</strain>
        <tissue evidence="4">Young leaves</tissue>
    </source>
</reference>
<evidence type="ECO:0000313" key="4">
    <source>
        <dbReference type="EMBL" id="KDP42886.1"/>
    </source>
</evidence>
<dbReference type="EMBL" id="KK914286">
    <property type="protein sequence ID" value="KDP42886.1"/>
    <property type="molecule type" value="Genomic_DNA"/>
</dbReference>
<dbReference type="Pfam" id="PF26576">
    <property type="entry name" value="IBH1_N"/>
    <property type="match status" value="1"/>
</dbReference>
<gene>
    <name evidence="4" type="ORF">JCGZ_23828</name>
</gene>
<protein>
    <recommendedName>
        <fullName evidence="3">IBH1-like N-terminal domain-containing protein</fullName>
    </recommendedName>
</protein>
<proteinExistence type="predicted"/>
<dbReference type="PANTHER" id="PTHR33124:SF109">
    <property type="entry name" value="TRANSCRIPTION FACTOR IBH1"/>
    <property type="match status" value="1"/>
</dbReference>
<dbReference type="STRING" id="180498.A0A067L347"/>
<feature type="domain" description="IBH1-like N-terminal" evidence="3">
    <location>
        <begin position="6"/>
        <end position="72"/>
    </location>
</feature>
<dbReference type="InterPro" id="IPR059002">
    <property type="entry name" value="IBH1_N"/>
</dbReference>
<evidence type="ECO:0000259" key="3">
    <source>
        <dbReference type="Pfam" id="PF26576"/>
    </source>
</evidence>
<dbReference type="KEGG" id="jcu:105629306"/>
<dbReference type="AlphaFoldDB" id="A0A067L347"/>
<evidence type="ECO:0000256" key="2">
    <source>
        <dbReference type="ARBA" id="ARBA00023163"/>
    </source>
</evidence>
<keyword evidence="1" id="KW-0805">Transcription regulation</keyword>
<accession>A0A067L347</accession>
<keyword evidence="5" id="KW-1185">Reference proteome</keyword>
<sequence>MSSKSNTKTRFARGFLISLSKIRTGNRIGPVSDGEIRRRSRRIKIAAYSSMARAVGSRRAWSRAFLLKVRNRARFRGILKNRKMGLKKKKRVTKSNNKVTREISKTDMLRKLVPGGAAMDICGLLEETAHYMECLQTQVEVMQNIVDHCSKR</sequence>
<dbReference type="GO" id="GO:0006355">
    <property type="term" value="P:regulation of DNA-templated transcription"/>
    <property type="evidence" value="ECO:0007669"/>
    <property type="project" value="InterPro"/>
</dbReference>
<dbReference type="PANTHER" id="PTHR33124">
    <property type="entry name" value="TRANSCRIPTION FACTOR IBH1-LIKE 1"/>
    <property type="match status" value="1"/>
</dbReference>
<name>A0A067L347_JATCU</name>
<evidence type="ECO:0000256" key="1">
    <source>
        <dbReference type="ARBA" id="ARBA00023015"/>
    </source>
</evidence>
<dbReference type="OrthoDB" id="786845at2759"/>
<keyword evidence="2" id="KW-0804">Transcription</keyword>
<dbReference type="InterPro" id="IPR044660">
    <property type="entry name" value="IBH1-like"/>
</dbReference>
<organism evidence="4 5">
    <name type="scientific">Jatropha curcas</name>
    <name type="common">Barbados nut</name>
    <dbReference type="NCBI Taxonomy" id="180498"/>
    <lineage>
        <taxon>Eukaryota</taxon>
        <taxon>Viridiplantae</taxon>
        <taxon>Streptophyta</taxon>
        <taxon>Embryophyta</taxon>
        <taxon>Tracheophyta</taxon>
        <taxon>Spermatophyta</taxon>
        <taxon>Magnoliopsida</taxon>
        <taxon>eudicotyledons</taxon>
        <taxon>Gunneridae</taxon>
        <taxon>Pentapetalae</taxon>
        <taxon>rosids</taxon>
        <taxon>fabids</taxon>
        <taxon>Malpighiales</taxon>
        <taxon>Euphorbiaceae</taxon>
        <taxon>Crotonoideae</taxon>
        <taxon>Jatropheae</taxon>
        <taxon>Jatropha</taxon>
    </lineage>
</organism>